<dbReference type="OrthoDB" id="573733at2"/>
<organism evidence="1 2">
    <name type="scientific">Xylophilus ampelinus</name>
    <dbReference type="NCBI Taxonomy" id="54067"/>
    <lineage>
        <taxon>Bacteria</taxon>
        <taxon>Pseudomonadati</taxon>
        <taxon>Pseudomonadota</taxon>
        <taxon>Betaproteobacteria</taxon>
        <taxon>Burkholderiales</taxon>
        <taxon>Xylophilus</taxon>
    </lineage>
</organism>
<dbReference type="InterPro" id="IPR018680">
    <property type="entry name" value="DUF2164"/>
</dbReference>
<protein>
    <submittedName>
        <fullName evidence="1">Uncharacterized protein (DUF2164 family)</fullName>
    </submittedName>
</protein>
<name>A0A318SH18_9BURK</name>
<accession>A0A318SH18</accession>
<dbReference type="Pfam" id="PF09932">
    <property type="entry name" value="DUF2164"/>
    <property type="match status" value="1"/>
</dbReference>
<comment type="caution">
    <text evidence="1">The sequence shown here is derived from an EMBL/GenBank/DDBJ whole genome shotgun (WGS) entry which is preliminary data.</text>
</comment>
<reference evidence="1 2" key="1">
    <citation type="submission" date="2018-06" db="EMBL/GenBank/DDBJ databases">
        <title>Genomic Encyclopedia of Type Strains, Phase III (KMG-III): the genomes of soil and plant-associated and newly described type strains.</title>
        <authorList>
            <person name="Whitman W."/>
        </authorList>
    </citation>
    <scope>NUCLEOTIDE SEQUENCE [LARGE SCALE GENOMIC DNA]</scope>
    <source>
        <strain evidence="1 2">CECT 7646</strain>
    </source>
</reference>
<dbReference type="Proteomes" id="UP000247540">
    <property type="component" value="Unassembled WGS sequence"/>
</dbReference>
<evidence type="ECO:0000313" key="2">
    <source>
        <dbReference type="Proteomes" id="UP000247540"/>
    </source>
</evidence>
<evidence type="ECO:0000313" key="1">
    <source>
        <dbReference type="EMBL" id="PYE73856.1"/>
    </source>
</evidence>
<dbReference type="AlphaFoldDB" id="A0A318SH18"/>
<dbReference type="EMBL" id="QJTC01000030">
    <property type="protein sequence ID" value="PYE73856.1"/>
    <property type="molecule type" value="Genomic_DNA"/>
</dbReference>
<gene>
    <name evidence="1" type="ORF">DFQ15_13040</name>
</gene>
<proteinExistence type="predicted"/>
<dbReference type="RefSeq" id="WP_110466838.1">
    <property type="nucleotide sequence ID" value="NZ_JAMOFZ010000028.1"/>
</dbReference>
<keyword evidence="2" id="KW-1185">Reference proteome</keyword>
<sequence length="102" mass="11970">MPIDLPKDQRQQALTSIERYFQEERDERIGNIASAALLNFFIEEIGPAVYNQAVADVQERIQQRVADIDIEVHEEPFGYWQKRTPPAGRKRWKLRYSELIPA</sequence>